<feature type="compositionally biased region" description="Polar residues" evidence="1">
    <location>
        <begin position="11"/>
        <end position="30"/>
    </location>
</feature>
<dbReference type="GO" id="GO:0005814">
    <property type="term" value="C:centriole"/>
    <property type="evidence" value="ECO:0007669"/>
    <property type="project" value="TreeGrafter"/>
</dbReference>
<evidence type="ECO:0000313" key="2">
    <source>
        <dbReference type="Ensembl" id="ENSANAP00000004811.1"/>
    </source>
</evidence>
<feature type="compositionally biased region" description="Basic and acidic residues" evidence="1">
    <location>
        <begin position="374"/>
        <end position="388"/>
    </location>
</feature>
<reference evidence="2" key="2">
    <citation type="submission" date="2025-09" db="UniProtKB">
        <authorList>
            <consortium name="Ensembl"/>
        </authorList>
    </citation>
    <scope>IDENTIFICATION</scope>
</reference>
<evidence type="ECO:0000256" key="1">
    <source>
        <dbReference type="SAM" id="MobiDB-lite"/>
    </source>
</evidence>
<name>A0A2K5C816_AOTNA</name>
<sequence>MYYVPQLRQIPPSSDSKSDTTVESSHSGSNDAVAPDFPAQVLGTRDDDVSATVNIRHKEGIYSKRVVTKASLPVGGKPLRSDNADASVQVLITGDENLSDKKPKRATVRVAVTEAAQAKEKEPLQKRYCSKERDDKERKQGLERKMSWNLFFSFSESECHSEFENTTHFVFRSAKFYIHHPIHLPSDQDMCHESLGRSVFMRHSWEDFFQHHPDKHREHICLPLPYQNMDKTKTDYTKVKSLSINVNLGNKEVMHTTESQATDYPKYNVHINDPKRDQKLTPEQTTQHTVSLNELWNKYRERQRQQRQPKLGDRKELSLVEPLDRLAKLLQNPITHSLQVSESTHDDGRGERGVKEWSGRQQQRNKLQKKKRFQSLEKSHKNTGELKKSKVFSRHGAGRSNQIKIEQIKFDKYILSKHNTSSDCRPSEESELLTDTTTNILSSTTSTVESDILTQTDREVALHERSSSVSTIDTARLIQAFGHERVCLSPRRIKLYSSMTNQQRRYLEKRSKHSKKVLNTCHPEMTSEHTRRRRIKVRGYKFHLAVGLPFSWIF</sequence>
<feature type="region of interest" description="Disordered" evidence="1">
    <location>
        <begin position="258"/>
        <end position="287"/>
    </location>
</feature>
<dbReference type="GO" id="GO:0005813">
    <property type="term" value="C:centrosome"/>
    <property type="evidence" value="ECO:0007669"/>
    <property type="project" value="TreeGrafter"/>
</dbReference>
<dbReference type="GO" id="GO:0005829">
    <property type="term" value="C:cytosol"/>
    <property type="evidence" value="ECO:0007669"/>
    <property type="project" value="TreeGrafter"/>
</dbReference>
<proteinExistence type="predicted"/>
<reference evidence="2" key="1">
    <citation type="submission" date="2025-08" db="UniProtKB">
        <authorList>
            <consortium name="Ensembl"/>
        </authorList>
    </citation>
    <scope>IDENTIFICATION</scope>
</reference>
<dbReference type="AlphaFoldDB" id="A0A2K5C816"/>
<dbReference type="Proteomes" id="UP000233020">
    <property type="component" value="Unplaced"/>
</dbReference>
<dbReference type="STRING" id="37293.ENSANAP00000004811"/>
<dbReference type="PANTHER" id="PTHR21553:SF22">
    <property type="entry name" value="CENTROSOME-ASSOCIATED PROTEIN ALMS1"/>
    <property type="match status" value="1"/>
</dbReference>
<keyword evidence="3" id="KW-1185">Reference proteome</keyword>
<dbReference type="PANTHER" id="PTHR21553">
    <property type="entry name" value="ALMS1-RELATED"/>
    <property type="match status" value="1"/>
</dbReference>
<protein>
    <recommendedName>
        <fullName evidence="4">Alstrom syndrome protein 1</fullName>
    </recommendedName>
</protein>
<feature type="region of interest" description="Disordered" evidence="1">
    <location>
        <begin position="337"/>
        <end position="397"/>
    </location>
</feature>
<dbReference type="OMA" id="QVHGYKF"/>
<feature type="compositionally biased region" description="Basic and acidic residues" evidence="1">
    <location>
        <begin position="343"/>
        <end position="358"/>
    </location>
</feature>
<accession>A0A2K5C816</accession>
<evidence type="ECO:0008006" key="4">
    <source>
        <dbReference type="Google" id="ProtNLM"/>
    </source>
</evidence>
<dbReference type="GO" id="GO:0046599">
    <property type="term" value="P:regulation of centriole replication"/>
    <property type="evidence" value="ECO:0007669"/>
    <property type="project" value="TreeGrafter"/>
</dbReference>
<organism evidence="2 3">
    <name type="scientific">Aotus nancymaae</name>
    <name type="common">Ma's night monkey</name>
    <dbReference type="NCBI Taxonomy" id="37293"/>
    <lineage>
        <taxon>Eukaryota</taxon>
        <taxon>Metazoa</taxon>
        <taxon>Chordata</taxon>
        <taxon>Craniata</taxon>
        <taxon>Vertebrata</taxon>
        <taxon>Euteleostomi</taxon>
        <taxon>Mammalia</taxon>
        <taxon>Eutheria</taxon>
        <taxon>Euarchontoglires</taxon>
        <taxon>Primates</taxon>
        <taxon>Haplorrhini</taxon>
        <taxon>Platyrrhini</taxon>
        <taxon>Aotidae</taxon>
        <taxon>Aotus</taxon>
    </lineage>
</organism>
<feature type="region of interest" description="Disordered" evidence="1">
    <location>
        <begin position="1"/>
        <end position="37"/>
    </location>
</feature>
<dbReference type="GeneTree" id="ENSGT00940000153123"/>
<evidence type="ECO:0000313" key="3">
    <source>
        <dbReference type="Proteomes" id="UP000233020"/>
    </source>
</evidence>
<dbReference type="Ensembl" id="ENSANAT00000022568.1">
    <property type="protein sequence ID" value="ENSANAP00000004811.1"/>
    <property type="gene ID" value="ENSANAG00000020511.1"/>
</dbReference>
<dbReference type="GO" id="GO:0008017">
    <property type="term" value="F:microtubule binding"/>
    <property type="evidence" value="ECO:0007669"/>
    <property type="project" value="TreeGrafter"/>
</dbReference>